<proteinExistence type="predicted"/>
<organism evidence="2 3">
    <name type="scientific">Hortaea werneckii</name>
    <name type="common">Black yeast</name>
    <name type="synonym">Cladosporium werneckii</name>
    <dbReference type="NCBI Taxonomy" id="91943"/>
    <lineage>
        <taxon>Eukaryota</taxon>
        <taxon>Fungi</taxon>
        <taxon>Dikarya</taxon>
        <taxon>Ascomycota</taxon>
        <taxon>Pezizomycotina</taxon>
        <taxon>Dothideomycetes</taxon>
        <taxon>Dothideomycetidae</taxon>
        <taxon>Mycosphaerellales</taxon>
        <taxon>Teratosphaeriaceae</taxon>
        <taxon>Hortaea</taxon>
    </lineage>
</organism>
<reference evidence="2 3" key="1">
    <citation type="journal article" date="2018" name="BMC Genomics">
        <title>Genomic evidence for intraspecific hybridization in a clonal and extremely halotolerant yeast.</title>
        <authorList>
            <person name="Gostincar C."/>
            <person name="Stajich J.E."/>
            <person name="Zupancic J."/>
            <person name="Zalar P."/>
            <person name="Gunde-Cimerman N."/>
        </authorList>
    </citation>
    <scope>NUCLEOTIDE SEQUENCE [LARGE SCALE GENOMIC DNA]</scope>
    <source>
        <strain evidence="2 3">EXF-2788</strain>
    </source>
</reference>
<accession>A0A3M7FDN6</accession>
<name>A0A3M7FDN6_HORWE</name>
<dbReference type="VEuPathDB" id="FungiDB:BTJ68_09820"/>
<evidence type="ECO:0000313" key="2">
    <source>
        <dbReference type="EMBL" id="RMY86942.1"/>
    </source>
</evidence>
<feature type="compositionally biased region" description="Low complexity" evidence="1">
    <location>
        <begin position="338"/>
        <end position="356"/>
    </location>
</feature>
<sequence length="943" mass="103553">MNLCGGDYKRALDANSLSERQNALPSSRRLAAVPASPLPPHLDRLYHLACSFCGSKRGTLITVDSARYALLMALSQHAYAGDIIPNELHSATAAASASASAAADNTRTEEDGDMPTPLPMHDSYASPFLLSIHDVETLAQSDGFEILREHLAAHYSYKLCDHHTPAHLENTGRWLMVRDVLHALLVPVVELFDKACSVASQATHASKLEDLEYAFHGQARGAFVWLQCFLSAEKERDWCYTRGCPACVVEHSLDSEFSIRLLYAACLLSDVHYPFTIEGPTLPSFMFFLGSLERALAEDHLWGDDFYELMQPKAVATRNGIEDLIHQCLEIDVILSQPSSPSTDPSTPATSMPASPVLAPLGGTPMTKVKRSKMARRQMKLQVEEEQWMEEMLKKCDELSLDSGSGARPKSTQSLDAVLKAEPDVRQPKEQDRVGSGEMIKTYDTPNEAEVYEYSKHRPSGVLQPFLKIARLASHHDNTIHDRTIDESLAAVGPFADRYGGISTTLLQLSPNRVFASSRALPGNPRFTRDKKRSVQAALDTQGTRAAGPQRQYLIGFRIKLRERFDRAAGFVTSTSTTTVASPPSTIDRNTAKIGGSQALRDHILALRALEKQPESMLLDHLTDPASFTMAAPNNFFVSSPAVALPPSQQGQFFPPGNFTASEGVGQPLFTPNGTTLDPSSGSVAGRKRSRGDIHEREDVEEAMMDDGGVPSPERQEQDTGMAVDGQPEFNHVKRPSISSRKSQRREMGKGGSDDLAQLVLPPQIREATTEPLIDEATRVLGISWTRMDATDVTRINQAAYSKWIQNHYASLKDVEVWFENSAIPGYLVKASNAYNGQFEYYIFSNDLTEARLVTSDPSQLVPRLKMLPALHLAAPGGHIRAEMDPITVSQAQAEEQIIHEASRFSKEMLQLRGQIHPDASSAEPGALAEPVGMCAAHSMEMD</sequence>
<dbReference type="VEuPathDB" id="FungiDB:BTJ68_09819"/>
<dbReference type="Proteomes" id="UP000268823">
    <property type="component" value="Unassembled WGS sequence"/>
</dbReference>
<comment type="caution">
    <text evidence="2">The sequence shown here is derived from an EMBL/GenBank/DDBJ whole genome shotgun (WGS) entry which is preliminary data.</text>
</comment>
<dbReference type="OrthoDB" id="5272500at2759"/>
<feature type="region of interest" description="Disordered" evidence="1">
    <location>
        <begin position="671"/>
        <end position="757"/>
    </location>
</feature>
<gene>
    <name evidence="2" type="ORF">D0861_05622</name>
</gene>
<protein>
    <submittedName>
        <fullName evidence="2">Uncharacterized protein</fullName>
    </submittedName>
</protein>
<feature type="region of interest" description="Disordered" evidence="1">
    <location>
        <begin position="336"/>
        <end position="365"/>
    </location>
</feature>
<dbReference type="AlphaFoldDB" id="A0A3M7FDN6"/>
<evidence type="ECO:0000256" key="1">
    <source>
        <dbReference type="SAM" id="MobiDB-lite"/>
    </source>
</evidence>
<evidence type="ECO:0000313" key="3">
    <source>
        <dbReference type="Proteomes" id="UP000268823"/>
    </source>
</evidence>
<dbReference type="EMBL" id="QWIR01000102">
    <property type="protein sequence ID" value="RMY86942.1"/>
    <property type="molecule type" value="Genomic_DNA"/>
</dbReference>
<feature type="compositionally biased region" description="Polar residues" evidence="1">
    <location>
        <begin position="671"/>
        <end position="683"/>
    </location>
</feature>